<dbReference type="EMBL" id="CP013200">
    <property type="protein sequence ID" value="ALO67114.1"/>
    <property type="molecule type" value="Genomic_DNA"/>
</dbReference>
<dbReference type="OrthoDB" id="117810at2"/>
<sequence length="225" mass="22852">MRKKLMIFGILLVVALGAVWGGSAIYAKIGNEQAPDQLSLSSPTPGATPAGTMAAAELSGTWNISDGSQAGYRVKEVLNGQDVTVVGRTGAVSGQATIDGTSLVAATAVVDMGNVTTDNSSRDSQFQGILKTSEFPTSTFALTSPVDIGAVAGGAATTEATGQLSIAGVTRDVKVALNVQTTADGVEVQGTIPVTFSDYGVDAPNLGFVKVENSGAVEMLLKLKK</sequence>
<dbReference type="Pfam" id="PF04264">
    <property type="entry name" value="YceI"/>
    <property type="match status" value="1"/>
</dbReference>
<dbReference type="Gene3D" id="2.40.128.110">
    <property type="entry name" value="Lipid/polyisoprenoid-binding, YceI-like"/>
    <property type="match status" value="1"/>
</dbReference>
<dbReference type="AlphaFoldDB" id="A0A0S2LZW1"/>
<dbReference type="SUPFAM" id="SSF101874">
    <property type="entry name" value="YceI-like"/>
    <property type="match status" value="1"/>
</dbReference>
<dbReference type="PANTHER" id="PTHR34406:SF1">
    <property type="entry name" value="PROTEIN YCEI"/>
    <property type="match status" value="1"/>
</dbReference>
<evidence type="ECO:0000313" key="4">
    <source>
        <dbReference type="Proteomes" id="UP000059574"/>
    </source>
</evidence>
<organism evidence="3 4">
    <name type="scientific">Arthrobacter alpinus</name>
    <dbReference type="NCBI Taxonomy" id="656366"/>
    <lineage>
        <taxon>Bacteria</taxon>
        <taxon>Bacillati</taxon>
        <taxon>Actinomycetota</taxon>
        <taxon>Actinomycetes</taxon>
        <taxon>Micrococcales</taxon>
        <taxon>Micrococcaceae</taxon>
        <taxon>Arthrobacter</taxon>
    </lineage>
</organism>
<dbReference type="SMART" id="SM00867">
    <property type="entry name" value="YceI"/>
    <property type="match status" value="1"/>
</dbReference>
<dbReference type="InterPro" id="IPR007372">
    <property type="entry name" value="Lipid/polyisoprenoid-bd_YceI"/>
</dbReference>
<evidence type="ECO:0000313" key="3">
    <source>
        <dbReference type="EMBL" id="ALO67114.1"/>
    </source>
</evidence>
<dbReference type="Proteomes" id="UP000059574">
    <property type="component" value="Chromosome"/>
</dbReference>
<dbReference type="InterPro" id="IPR036761">
    <property type="entry name" value="TTHA0802/YceI-like_sf"/>
</dbReference>
<dbReference type="RefSeq" id="WP_062289242.1">
    <property type="nucleotide sequence ID" value="NZ_CP013200.1"/>
</dbReference>
<gene>
    <name evidence="3" type="ORF">AS189_12140</name>
</gene>
<proteinExistence type="inferred from homology"/>
<reference evidence="4" key="1">
    <citation type="submission" date="2015-11" db="EMBL/GenBank/DDBJ databases">
        <authorList>
            <person name="Kumar R."/>
            <person name="Singh D."/>
            <person name="Swarnkar M.K."/>
            <person name="Singh A.K."/>
            <person name="Kumar S."/>
        </authorList>
    </citation>
    <scope>NUCLEOTIDE SEQUENCE [LARGE SCALE GENOMIC DNA]</scope>
    <source>
        <strain evidence="4">ERGS4:06</strain>
    </source>
</reference>
<feature type="domain" description="Lipid/polyisoprenoid-binding YceI-like" evidence="2">
    <location>
        <begin position="61"/>
        <end position="224"/>
    </location>
</feature>
<accession>A0A0S2LZW1</accession>
<protein>
    <recommendedName>
        <fullName evidence="2">Lipid/polyisoprenoid-binding YceI-like domain-containing protein</fullName>
    </recommendedName>
</protein>
<name>A0A0S2LZW1_9MICC</name>
<dbReference type="PANTHER" id="PTHR34406">
    <property type="entry name" value="PROTEIN YCEI"/>
    <property type="match status" value="1"/>
</dbReference>
<evidence type="ECO:0000259" key="2">
    <source>
        <dbReference type="SMART" id="SM00867"/>
    </source>
</evidence>
<comment type="similarity">
    <text evidence="1">Belongs to the UPF0312 family.</text>
</comment>
<reference evidence="3 4" key="2">
    <citation type="journal article" date="2016" name="J. Biotechnol.">
        <title>Complete genome sequence of Arthrobacter alpinus ERGS4:06, a yellow pigmented bacterium tolerant to cold and radiations isolated from Sikkim Himalaya.</title>
        <authorList>
            <person name="Kumar R."/>
            <person name="Singh D."/>
            <person name="Swarnkar M.K."/>
            <person name="Singh A.K."/>
            <person name="Kumar S."/>
        </authorList>
    </citation>
    <scope>NUCLEOTIDE SEQUENCE [LARGE SCALE GENOMIC DNA]</scope>
    <source>
        <strain evidence="3 4">ERGS4:06</strain>
    </source>
</reference>
<evidence type="ECO:0000256" key="1">
    <source>
        <dbReference type="ARBA" id="ARBA00008812"/>
    </source>
</evidence>